<dbReference type="RefSeq" id="WP_193637105.1">
    <property type="nucleotide sequence ID" value="NZ_JADCSA010000003.1"/>
</dbReference>
<reference evidence="2 3" key="1">
    <citation type="submission" date="2020-10" db="EMBL/GenBank/DDBJ databases">
        <title>Nocardioides sp. isolated from sludge.</title>
        <authorList>
            <person name="Zhang X."/>
        </authorList>
    </citation>
    <scope>NUCLEOTIDE SEQUENCE [LARGE SCALE GENOMIC DNA]</scope>
    <source>
        <strain evidence="2 3">Y6</strain>
    </source>
</reference>
<comment type="similarity">
    <text evidence="1">Belongs to the UPF0301 (AlgH) family.</text>
</comment>
<sequence length="198" mass="21150">MGAQDRAGRQTHDVTPVRPGVLLVAQPEMGDPNFAESVVLVLDVDDEGALGVVINRPSALLVATVFEEWRDLVDAPEVLFRGGPVGADGALALALLRDSEQVPQGFRPVVGRLGVLDLETPTDLVETALSRLRIFAGYAGWGPGQLEDEIAEGAWYVVPSRPEDPFGVEAEGLGRAVLRRQPGELAWHSTRPADSGLN</sequence>
<dbReference type="PANTHER" id="PTHR30327">
    <property type="entry name" value="UNCHARACTERIZED PROTEIN YQGE"/>
    <property type="match status" value="1"/>
</dbReference>
<evidence type="ECO:0000256" key="1">
    <source>
        <dbReference type="ARBA" id="ARBA00009600"/>
    </source>
</evidence>
<name>A0ABR9RQG6_9ACTN</name>
<keyword evidence="3" id="KW-1185">Reference proteome</keyword>
<dbReference type="InterPro" id="IPR003774">
    <property type="entry name" value="AlgH-like"/>
</dbReference>
<comment type="caution">
    <text evidence="2">The sequence shown here is derived from an EMBL/GenBank/DDBJ whole genome shotgun (WGS) entry which is preliminary data.</text>
</comment>
<dbReference type="Gene3D" id="3.40.1740.10">
    <property type="entry name" value="VC0467-like"/>
    <property type="match status" value="1"/>
</dbReference>
<dbReference type="Proteomes" id="UP000756387">
    <property type="component" value="Unassembled WGS sequence"/>
</dbReference>
<evidence type="ECO:0000313" key="2">
    <source>
        <dbReference type="EMBL" id="MBE7323763.1"/>
    </source>
</evidence>
<accession>A0ABR9RQG6</accession>
<dbReference type="SUPFAM" id="SSF143456">
    <property type="entry name" value="VC0467-like"/>
    <property type="match status" value="1"/>
</dbReference>
<dbReference type="EMBL" id="JADCSA010000003">
    <property type="protein sequence ID" value="MBE7323763.1"/>
    <property type="molecule type" value="Genomic_DNA"/>
</dbReference>
<evidence type="ECO:0000313" key="3">
    <source>
        <dbReference type="Proteomes" id="UP000756387"/>
    </source>
</evidence>
<gene>
    <name evidence="2" type="ORF">IEQ44_03755</name>
</gene>
<dbReference type="NCBIfam" id="NF001270">
    <property type="entry name" value="PRK00228.2-2"/>
    <property type="match status" value="1"/>
</dbReference>
<dbReference type="PANTHER" id="PTHR30327:SF1">
    <property type="entry name" value="UPF0301 PROTEIN YQGE"/>
    <property type="match status" value="1"/>
</dbReference>
<protein>
    <submittedName>
        <fullName evidence="2">YqgE/AlgH family protein</fullName>
    </submittedName>
</protein>
<dbReference type="Pfam" id="PF02622">
    <property type="entry name" value="DUF179"/>
    <property type="match status" value="1"/>
</dbReference>
<proteinExistence type="inferred from homology"/>
<organism evidence="2 3">
    <name type="scientific">Nocardioides malaquae</name>
    <dbReference type="NCBI Taxonomy" id="2773426"/>
    <lineage>
        <taxon>Bacteria</taxon>
        <taxon>Bacillati</taxon>
        <taxon>Actinomycetota</taxon>
        <taxon>Actinomycetes</taxon>
        <taxon>Propionibacteriales</taxon>
        <taxon>Nocardioidaceae</taxon>
        <taxon>Nocardioides</taxon>
    </lineage>
</organism>